<evidence type="ECO:0000313" key="1">
    <source>
        <dbReference type="EMBL" id="GJM84745.1"/>
    </source>
</evidence>
<dbReference type="Proteomes" id="UP001054889">
    <property type="component" value="Unassembled WGS sequence"/>
</dbReference>
<gene>
    <name evidence="1" type="primary">ga00445</name>
    <name evidence="1" type="ORF">PR202_ga00445</name>
</gene>
<dbReference type="EMBL" id="BQKI01000001">
    <property type="protein sequence ID" value="GJM84745.1"/>
    <property type="molecule type" value="Genomic_DNA"/>
</dbReference>
<protein>
    <submittedName>
        <fullName evidence="1">Uncharacterized protein</fullName>
    </submittedName>
</protein>
<comment type="caution">
    <text evidence="1">The sequence shown here is derived from an EMBL/GenBank/DDBJ whole genome shotgun (WGS) entry which is preliminary data.</text>
</comment>
<accession>A0AAV5BGI8</accession>
<evidence type="ECO:0000313" key="2">
    <source>
        <dbReference type="Proteomes" id="UP001054889"/>
    </source>
</evidence>
<keyword evidence="2" id="KW-1185">Reference proteome</keyword>
<name>A0AAV5BGI8_ELECO</name>
<reference evidence="1" key="1">
    <citation type="journal article" date="2018" name="DNA Res.">
        <title>Multiple hybrid de novo genome assembly of finger millet, an orphan allotetraploid crop.</title>
        <authorList>
            <person name="Hatakeyama M."/>
            <person name="Aluri S."/>
            <person name="Balachadran M.T."/>
            <person name="Sivarajan S.R."/>
            <person name="Patrignani A."/>
            <person name="Gruter S."/>
            <person name="Poveda L."/>
            <person name="Shimizu-Inatsugi R."/>
            <person name="Baeten J."/>
            <person name="Francoijs K.J."/>
            <person name="Nataraja K.N."/>
            <person name="Reddy Y.A.N."/>
            <person name="Phadnis S."/>
            <person name="Ravikumar R.L."/>
            <person name="Schlapbach R."/>
            <person name="Sreeman S.M."/>
            <person name="Shimizu K.K."/>
        </authorList>
    </citation>
    <scope>NUCLEOTIDE SEQUENCE</scope>
</reference>
<dbReference type="AlphaFoldDB" id="A0AAV5BGI8"/>
<organism evidence="1 2">
    <name type="scientific">Eleusine coracana subsp. coracana</name>
    <dbReference type="NCBI Taxonomy" id="191504"/>
    <lineage>
        <taxon>Eukaryota</taxon>
        <taxon>Viridiplantae</taxon>
        <taxon>Streptophyta</taxon>
        <taxon>Embryophyta</taxon>
        <taxon>Tracheophyta</taxon>
        <taxon>Spermatophyta</taxon>
        <taxon>Magnoliopsida</taxon>
        <taxon>Liliopsida</taxon>
        <taxon>Poales</taxon>
        <taxon>Poaceae</taxon>
        <taxon>PACMAD clade</taxon>
        <taxon>Chloridoideae</taxon>
        <taxon>Cynodonteae</taxon>
        <taxon>Eleusininae</taxon>
        <taxon>Eleusine</taxon>
    </lineage>
</organism>
<sequence length="153" mass="16753">MTLVRFSPLPASALSSAVPGRRGFLLRAACPAHRLTAALAASNRVVLGCGLLTLDYLATVDAYPRPDDKIRTGGLQVRRSLAFDRGISVLRLTCHIRGWECGERIDGRGSSRTQHKTDFQGNINCLAYSYSVHHLQPKVLYIATSVLSDGKFR</sequence>
<proteinExistence type="predicted"/>
<reference evidence="1" key="2">
    <citation type="submission" date="2021-12" db="EMBL/GenBank/DDBJ databases">
        <title>Resequencing data analysis of finger millet.</title>
        <authorList>
            <person name="Hatakeyama M."/>
            <person name="Aluri S."/>
            <person name="Balachadran M.T."/>
            <person name="Sivarajan S.R."/>
            <person name="Poveda L."/>
            <person name="Shimizu-Inatsugi R."/>
            <person name="Schlapbach R."/>
            <person name="Sreeman S.M."/>
            <person name="Shimizu K.K."/>
        </authorList>
    </citation>
    <scope>NUCLEOTIDE SEQUENCE</scope>
</reference>